<feature type="region of interest" description="Disordered" evidence="1">
    <location>
        <begin position="1"/>
        <end position="61"/>
    </location>
</feature>
<comment type="caution">
    <text evidence="2">The sequence shown here is derived from an EMBL/GenBank/DDBJ whole genome shotgun (WGS) entry which is preliminary data.</text>
</comment>
<gene>
    <name evidence="2" type="ORF">PCOR1329_LOCUS16205</name>
</gene>
<dbReference type="EMBL" id="CAUYUJ010004955">
    <property type="protein sequence ID" value="CAK0811695.1"/>
    <property type="molecule type" value="Genomic_DNA"/>
</dbReference>
<organism evidence="2 3">
    <name type="scientific">Prorocentrum cordatum</name>
    <dbReference type="NCBI Taxonomy" id="2364126"/>
    <lineage>
        <taxon>Eukaryota</taxon>
        <taxon>Sar</taxon>
        <taxon>Alveolata</taxon>
        <taxon>Dinophyceae</taxon>
        <taxon>Prorocentrales</taxon>
        <taxon>Prorocentraceae</taxon>
        <taxon>Prorocentrum</taxon>
    </lineage>
</organism>
<reference evidence="2" key="1">
    <citation type="submission" date="2023-10" db="EMBL/GenBank/DDBJ databases">
        <authorList>
            <person name="Chen Y."/>
            <person name="Shah S."/>
            <person name="Dougan E. K."/>
            <person name="Thang M."/>
            <person name="Chan C."/>
        </authorList>
    </citation>
    <scope>NUCLEOTIDE SEQUENCE [LARGE SCALE GENOMIC DNA]</scope>
</reference>
<proteinExistence type="predicted"/>
<name>A0ABN9QZ54_9DINO</name>
<evidence type="ECO:0000313" key="2">
    <source>
        <dbReference type="EMBL" id="CAK0811695.1"/>
    </source>
</evidence>
<evidence type="ECO:0000256" key="1">
    <source>
        <dbReference type="SAM" id="MobiDB-lite"/>
    </source>
</evidence>
<protein>
    <submittedName>
        <fullName evidence="2">Uncharacterized protein</fullName>
    </submittedName>
</protein>
<dbReference type="Proteomes" id="UP001189429">
    <property type="component" value="Unassembled WGS sequence"/>
</dbReference>
<evidence type="ECO:0000313" key="3">
    <source>
        <dbReference type="Proteomes" id="UP001189429"/>
    </source>
</evidence>
<accession>A0ABN9QZ54</accession>
<sequence length="179" mass="19090">GDRLGATSGESSPEVGRGPEPRRLVAQRPGAVDRVPSGGASPMVGRRSSASRGSASRGLSERWQLRQSSFSSMVSATRSAFGGSHESREPTTSESGATGAMDMIAHDTVRSWDLKAFWRTASPSIDGMRMGSLIDLPWPVRRWCAGLGGGPSPCRWRVKQLVSSTRYEEVTICASCCSS</sequence>
<keyword evidence="3" id="KW-1185">Reference proteome</keyword>
<feature type="non-terminal residue" evidence="2">
    <location>
        <position position="1"/>
    </location>
</feature>
<feature type="region of interest" description="Disordered" evidence="1">
    <location>
        <begin position="74"/>
        <end position="99"/>
    </location>
</feature>
<feature type="compositionally biased region" description="Low complexity" evidence="1">
    <location>
        <begin position="45"/>
        <end position="58"/>
    </location>
</feature>